<protein>
    <submittedName>
        <fullName evidence="2">Uncharacterized protein</fullName>
    </submittedName>
</protein>
<name>L7FF92_STRT8</name>
<feature type="compositionally biased region" description="Low complexity" evidence="1">
    <location>
        <begin position="18"/>
        <end position="32"/>
    </location>
</feature>
<gene>
    <name evidence="2" type="ORF">STRTUCAR8_08641</name>
</gene>
<dbReference type="EMBL" id="AEJB01000107">
    <property type="protein sequence ID" value="ELP70048.1"/>
    <property type="molecule type" value="Genomic_DNA"/>
</dbReference>
<evidence type="ECO:0000313" key="3">
    <source>
        <dbReference type="Proteomes" id="UP000010931"/>
    </source>
</evidence>
<accession>L7FF92</accession>
<sequence length="65" mass="6798">MSAGPLFDREETERRLGPAAVAKSRRNAAAAPPLRPEQIAFLRGLYGSARIAEAHTSAPPAADAA</sequence>
<reference evidence="2 3" key="1">
    <citation type="journal article" date="2011" name="Plasmid">
        <title>Streptomyces turgidiscabies Car8 contains a modular pathogenicity island that shares virulence genes with other actinobacterial plant pathogens.</title>
        <authorList>
            <person name="Huguet-Tapia J.C."/>
            <person name="Badger J.H."/>
            <person name="Loria R."/>
            <person name="Pettis G.S."/>
        </authorList>
    </citation>
    <scope>NUCLEOTIDE SEQUENCE [LARGE SCALE GENOMIC DNA]</scope>
    <source>
        <strain evidence="2 3">Car8</strain>
    </source>
</reference>
<evidence type="ECO:0000313" key="2">
    <source>
        <dbReference type="EMBL" id="ELP70048.1"/>
    </source>
</evidence>
<dbReference type="Proteomes" id="UP000010931">
    <property type="component" value="Unassembled WGS sequence"/>
</dbReference>
<feature type="region of interest" description="Disordered" evidence="1">
    <location>
        <begin position="1"/>
        <end position="34"/>
    </location>
</feature>
<dbReference type="PATRIC" id="fig|698760.3.peg.1303"/>
<dbReference type="RefSeq" id="WP_006374674.1">
    <property type="nucleotide sequence ID" value="NZ_AEJB01000107.1"/>
</dbReference>
<evidence type="ECO:0000256" key="1">
    <source>
        <dbReference type="SAM" id="MobiDB-lite"/>
    </source>
</evidence>
<feature type="compositionally biased region" description="Basic and acidic residues" evidence="1">
    <location>
        <begin position="7"/>
        <end position="16"/>
    </location>
</feature>
<dbReference type="AlphaFoldDB" id="L7FF92"/>
<organism evidence="2 3">
    <name type="scientific">Streptomyces turgidiscabies (strain Car8)</name>
    <dbReference type="NCBI Taxonomy" id="698760"/>
    <lineage>
        <taxon>Bacteria</taxon>
        <taxon>Bacillati</taxon>
        <taxon>Actinomycetota</taxon>
        <taxon>Actinomycetes</taxon>
        <taxon>Kitasatosporales</taxon>
        <taxon>Streptomycetaceae</taxon>
        <taxon>Streptomyces</taxon>
    </lineage>
</organism>
<keyword evidence="3" id="KW-1185">Reference proteome</keyword>
<comment type="caution">
    <text evidence="2">The sequence shown here is derived from an EMBL/GenBank/DDBJ whole genome shotgun (WGS) entry which is preliminary data.</text>
</comment>
<proteinExistence type="predicted"/>